<accession>A0A7N2KKB1</accession>
<keyword evidence="3" id="KW-1185">Reference proteome</keyword>
<proteinExistence type="predicted"/>
<feature type="compositionally biased region" description="Polar residues" evidence="1">
    <location>
        <begin position="91"/>
        <end position="111"/>
    </location>
</feature>
<feature type="compositionally biased region" description="Low complexity" evidence="1">
    <location>
        <begin position="112"/>
        <end position="123"/>
    </location>
</feature>
<evidence type="ECO:0000256" key="1">
    <source>
        <dbReference type="SAM" id="MobiDB-lite"/>
    </source>
</evidence>
<feature type="region of interest" description="Disordered" evidence="1">
    <location>
        <begin position="39"/>
        <end position="123"/>
    </location>
</feature>
<dbReference type="InParanoid" id="A0A7N2KKB1"/>
<evidence type="ECO:0000313" key="3">
    <source>
        <dbReference type="Proteomes" id="UP000594261"/>
    </source>
</evidence>
<reference evidence="2 3" key="1">
    <citation type="journal article" date="2016" name="G3 (Bethesda)">
        <title>First Draft Assembly and Annotation of the Genome of a California Endemic Oak Quercus lobata Nee (Fagaceae).</title>
        <authorList>
            <person name="Sork V.L."/>
            <person name="Fitz-Gibbon S.T."/>
            <person name="Puiu D."/>
            <person name="Crepeau M."/>
            <person name="Gugger P.F."/>
            <person name="Sherman R."/>
            <person name="Stevens K."/>
            <person name="Langley C.H."/>
            <person name="Pellegrini M."/>
            <person name="Salzberg S.L."/>
        </authorList>
    </citation>
    <scope>NUCLEOTIDE SEQUENCE [LARGE SCALE GENOMIC DNA]</scope>
    <source>
        <strain evidence="2 3">cv. SW786</strain>
    </source>
</reference>
<dbReference type="EnsemblPlants" id="QL01p001550:mrna">
    <property type="protein sequence ID" value="QL01p001550:mrna"/>
    <property type="gene ID" value="QL01p001550"/>
</dbReference>
<dbReference type="AlphaFoldDB" id="A0A7N2KKB1"/>
<evidence type="ECO:0000313" key="2">
    <source>
        <dbReference type="EnsemblPlants" id="QL01p001550:mrna"/>
    </source>
</evidence>
<name>A0A7N2KKB1_QUELO</name>
<dbReference type="OMA" id="RNDEMIN"/>
<protein>
    <submittedName>
        <fullName evidence="2">Uncharacterized protein</fullName>
    </submittedName>
</protein>
<reference evidence="2" key="2">
    <citation type="submission" date="2021-01" db="UniProtKB">
        <authorList>
            <consortium name="EnsemblPlants"/>
        </authorList>
    </citation>
    <scope>IDENTIFICATION</scope>
</reference>
<sequence>MLKEYLQGADQSSFMYPSGIDRFKRLFANLEEQFVKGGRSTALERKHASLPRERVSVPNQNGDNKKCNAASASRATLQSPPMSEGIEKAESTNQNASALQNDPSKPSNSPHSLLKSASISASK</sequence>
<organism evidence="2 3">
    <name type="scientific">Quercus lobata</name>
    <name type="common">Valley oak</name>
    <dbReference type="NCBI Taxonomy" id="97700"/>
    <lineage>
        <taxon>Eukaryota</taxon>
        <taxon>Viridiplantae</taxon>
        <taxon>Streptophyta</taxon>
        <taxon>Embryophyta</taxon>
        <taxon>Tracheophyta</taxon>
        <taxon>Spermatophyta</taxon>
        <taxon>Magnoliopsida</taxon>
        <taxon>eudicotyledons</taxon>
        <taxon>Gunneridae</taxon>
        <taxon>Pentapetalae</taxon>
        <taxon>rosids</taxon>
        <taxon>fabids</taxon>
        <taxon>Fagales</taxon>
        <taxon>Fagaceae</taxon>
        <taxon>Quercus</taxon>
    </lineage>
</organism>
<feature type="compositionally biased region" description="Basic and acidic residues" evidence="1">
    <location>
        <begin position="42"/>
        <end position="55"/>
    </location>
</feature>
<feature type="compositionally biased region" description="Polar residues" evidence="1">
    <location>
        <begin position="70"/>
        <end position="81"/>
    </location>
</feature>
<dbReference type="Proteomes" id="UP000594261">
    <property type="component" value="Chromosome 1"/>
</dbReference>
<dbReference type="EMBL" id="LRBV02000001">
    <property type="status" value="NOT_ANNOTATED_CDS"/>
    <property type="molecule type" value="Genomic_DNA"/>
</dbReference>
<dbReference type="Gramene" id="QL01p001550:mrna">
    <property type="protein sequence ID" value="QL01p001550:mrna"/>
    <property type="gene ID" value="QL01p001550"/>
</dbReference>